<dbReference type="AlphaFoldDB" id="A0A317Y6A8"/>
<comment type="caution">
    <text evidence="4">The sequence shown here is derived from an EMBL/GenBank/DDBJ whole genome shotgun (WGS) entry which is preliminary data.</text>
</comment>
<reference evidence="4" key="1">
    <citation type="journal article" date="2018" name="Nat. Genet.">
        <title>Extensive intraspecific gene order and gene structural variations between Mo17 and other maize genomes.</title>
        <authorList>
            <person name="Sun S."/>
            <person name="Zhou Y."/>
            <person name="Chen J."/>
            <person name="Shi J."/>
            <person name="Zhao H."/>
            <person name="Zhao H."/>
            <person name="Song W."/>
            <person name="Zhang M."/>
            <person name="Cui Y."/>
            <person name="Dong X."/>
            <person name="Liu H."/>
            <person name="Ma X."/>
            <person name="Jiao Y."/>
            <person name="Wang B."/>
            <person name="Wei X."/>
            <person name="Stein J.C."/>
            <person name="Glaubitz J.C."/>
            <person name="Lu F."/>
            <person name="Yu G."/>
            <person name="Liang C."/>
            <person name="Fengler K."/>
            <person name="Li B."/>
            <person name="Rafalski A."/>
            <person name="Schnable P.S."/>
            <person name="Ware D.H."/>
            <person name="Buckler E.S."/>
            <person name="Lai J."/>
        </authorList>
    </citation>
    <scope>NUCLEOTIDE SEQUENCE [LARGE SCALE GENOMIC DNA]</scope>
    <source>
        <tissue evidence="4">Seedling</tissue>
    </source>
</reference>
<keyword evidence="2" id="KW-0812">Transmembrane</keyword>
<keyword evidence="2" id="KW-1133">Transmembrane helix</keyword>
<dbReference type="Proteomes" id="UP000251960">
    <property type="component" value="Chromosome 1"/>
</dbReference>
<feature type="compositionally biased region" description="Low complexity" evidence="1">
    <location>
        <begin position="208"/>
        <end position="218"/>
    </location>
</feature>
<evidence type="ECO:0000259" key="3">
    <source>
        <dbReference type="Pfam" id="PF24974"/>
    </source>
</evidence>
<name>A0A317Y6A8_MAIZE</name>
<feature type="domain" description="DUF7771" evidence="3">
    <location>
        <begin position="111"/>
        <end position="158"/>
    </location>
</feature>
<protein>
    <recommendedName>
        <fullName evidence="3">DUF7771 domain-containing protein</fullName>
    </recommendedName>
</protein>
<sequence>MEEKKDLLRKLTIVSIPFVFVAIPSVVIIVGMLSPHAAEPRAGSSSSGAAEAAPGQNHSVSMLSTMTGGQMILSCRAAFSGNWEYFHYFILDPYKPQRAFFQPQADPYVLFCKWGYMGNFLQDVVVFNSSAAWAPRCRVDNGGCRYLFQDGHMFLITGKHGGDTEAHRVKVEETTEEQQTPAPAGPGPAPGPGPGPSPAPVPVPAPALAPSLAPSPAAHQQRQEKTLIGDLLLRECRHLLGMFPTMCRRKPHSHPYVGKIIGRWRWWFNY</sequence>
<accession>A0A317Y6A8</accession>
<dbReference type="Pfam" id="PF24974">
    <property type="entry name" value="DUF7771"/>
    <property type="match status" value="2"/>
</dbReference>
<dbReference type="PANTHER" id="PTHR36487:SF1">
    <property type="entry name" value="OS08G0528200 PROTEIN"/>
    <property type="match status" value="1"/>
</dbReference>
<dbReference type="EMBL" id="NCVQ01000001">
    <property type="protein sequence ID" value="PWZ53252.1"/>
    <property type="molecule type" value="Genomic_DNA"/>
</dbReference>
<dbReference type="PANTHER" id="PTHR36487">
    <property type="entry name" value="OS09G0296500 PROTEIN-RELATED"/>
    <property type="match status" value="1"/>
</dbReference>
<feature type="compositionally biased region" description="Pro residues" evidence="1">
    <location>
        <begin position="183"/>
        <end position="207"/>
    </location>
</feature>
<feature type="domain" description="DUF7771" evidence="3">
    <location>
        <begin position="221"/>
        <end position="260"/>
    </location>
</feature>
<gene>
    <name evidence="4" type="ORF">Zm00014a_031593</name>
</gene>
<proteinExistence type="predicted"/>
<dbReference type="InterPro" id="IPR056673">
    <property type="entry name" value="DUF7771"/>
</dbReference>
<feature type="region of interest" description="Disordered" evidence="1">
    <location>
        <begin position="170"/>
        <end position="223"/>
    </location>
</feature>
<evidence type="ECO:0000256" key="1">
    <source>
        <dbReference type="SAM" id="MobiDB-lite"/>
    </source>
</evidence>
<keyword evidence="2" id="KW-0472">Membrane</keyword>
<feature type="transmembrane region" description="Helical" evidence="2">
    <location>
        <begin position="12"/>
        <end position="33"/>
    </location>
</feature>
<dbReference type="ExpressionAtlas" id="A0A317Y6A8">
    <property type="expression patterns" value="baseline and differential"/>
</dbReference>
<evidence type="ECO:0000313" key="4">
    <source>
        <dbReference type="EMBL" id="PWZ53252.1"/>
    </source>
</evidence>
<organism evidence="4">
    <name type="scientific">Zea mays</name>
    <name type="common">Maize</name>
    <dbReference type="NCBI Taxonomy" id="4577"/>
    <lineage>
        <taxon>Eukaryota</taxon>
        <taxon>Viridiplantae</taxon>
        <taxon>Streptophyta</taxon>
        <taxon>Embryophyta</taxon>
        <taxon>Tracheophyta</taxon>
        <taxon>Spermatophyta</taxon>
        <taxon>Magnoliopsida</taxon>
        <taxon>Liliopsida</taxon>
        <taxon>Poales</taxon>
        <taxon>Poaceae</taxon>
        <taxon>PACMAD clade</taxon>
        <taxon>Panicoideae</taxon>
        <taxon>Andropogonodae</taxon>
        <taxon>Andropogoneae</taxon>
        <taxon>Tripsacinae</taxon>
        <taxon>Zea</taxon>
    </lineage>
</organism>
<evidence type="ECO:0000256" key="2">
    <source>
        <dbReference type="SAM" id="Phobius"/>
    </source>
</evidence>